<dbReference type="Gene3D" id="3.30.830.10">
    <property type="entry name" value="Metalloenzyme, LuxS/M16 peptidase-like"/>
    <property type="match status" value="2"/>
</dbReference>
<feature type="domain" description="Peptidase M16 N-terminal" evidence="1">
    <location>
        <begin position="35"/>
        <end position="162"/>
    </location>
</feature>
<evidence type="ECO:0000259" key="1">
    <source>
        <dbReference type="Pfam" id="PF00675"/>
    </source>
</evidence>
<dbReference type="Proteomes" id="UP000682802">
    <property type="component" value="Chromosome 1"/>
</dbReference>
<dbReference type="InterPro" id="IPR050361">
    <property type="entry name" value="MPP/UQCRC_Complex"/>
</dbReference>
<evidence type="ECO:0000313" key="4">
    <source>
        <dbReference type="Proteomes" id="UP000682802"/>
    </source>
</evidence>
<gene>
    <name evidence="3" type="ORF">KM029_10375</name>
</gene>
<evidence type="ECO:0000259" key="2">
    <source>
        <dbReference type="Pfam" id="PF05193"/>
    </source>
</evidence>
<proteinExistence type="predicted"/>
<dbReference type="InterPro" id="IPR011249">
    <property type="entry name" value="Metalloenz_LuxS/M16"/>
</dbReference>
<sequence>MNQTLDRKIAPNSYPVQDFSVLKPSILELDNSSKVFTLKNSSQPIIHFTLSIKGGKLVEKSLGSASLTSKMLGEGLKGMDSAQIHQKLESFGAIISVSSDTDSFTINGHCLTRYFREVVVMVKRYLTESDFSENEFQHILQVMIQQKKLSEEKTSFIATKLFRENFYGTSHPYGQSLSSEELLDYDINVVEDYYKQNILYAPFDLFIAGDIGDREIDIIKEVLGTIKFNRSSAIIEYPPFVNKIATSNSKIYESKDDAVQTSIRIGCPTFSLPNDDLEAFAVMNETLGGYFGSRLMKNIREEKGLSYGIHSSFRNEINQGYFLIASDVKKDLKDLAIEEIYKEINILGDQLVSEDELTTVKNYMTGSFVMSINSNLSLLEITKSLYKKGLSFDYYDSYVSRIQSVSSEDIKNMVNKYLEGDLLEIAVG</sequence>
<keyword evidence="4" id="KW-1185">Reference proteome</keyword>
<reference evidence="3 4" key="1">
    <citation type="submission" date="2021-05" db="EMBL/GenBank/DDBJ databases">
        <title>Comparative genomic studies on the polysaccharide-degrading batcterial strains of the Flammeovirga genus.</title>
        <authorList>
            <person name="Zewei F."/>
            <person name="Zheng Z."/>
            <person name="Yu L."/>
            <person name="Ruyue G."/>
            <person name="Yanhong M."/>
            <person name="Yuanyuan C."/>
            <person name="Jingyan G."/>
            <person name="Wenjun H."/>
        </authorList>
    </citation>
    <scope>NUCLEOTIDE SEQUENCE [LARGE SCALE GENOMIC DNA]</scope>
    <source>
        <strain evidence="3 4">YS10</strain>
    </source>
</reference>
<accession>A0ABX8GR94</accession>
<dbReference type="InterPro" id="IPR007863">
    <property type="entry name" value="Peptidase_M16_C"/>
</dbReference>
<dbReference type="InterPro" id="IPR011765">
    <property type="entry name" value="Pept_M16_N"/>
</dbReference>
<dbReference type="PANTHER" id="PTHR11851:SF224">
    <property type="entry name" value="PROCESSING PROTEASE"/>
    <property type="match status" value="1"/>
</dbReference>
<protein>
    <submittedName>
        <fullName evidence="3">Insulinase family protein</fullName>
    </submittedName>
</protein>
<evidence type="ECO:0000313" key="3">
    <source>
        <dbReference type="EMBL" id="QWG05787.1"/>
    </source>
</evidence>
<organism evidence="3 4">
    <name type="scientific">Flammeovirga kamogawensis</name>
    <dbReference type="NCBI Taxonomy" id="373891"/>
    <lineage>
        <taxon>Bacteria</taxon>
        <taxon>Pseudomonadati</taxon>
        <taxon>Bacteroidota</taxon>
        <taxon>Cytophagia</taxon>
        <taxon>Cytophagales</taxon>
        <taxon>Flammeovirgaceae</taxon>
        <taxon>Flammeovirga</taxon>
    </lineage>
</organism>
<dbReference type="Pfam" id="PF00675">
    <property type="entry name" value="Peptidase_M16"/>
    <property type="match status" value="1"/>
</dbReference>
<dbReference type="RefSeq" id="WP_144073230.1">
    <property type="nucleotide sequence ID" value="NZ_CP076128.1"/>
</dbReference>
<dbReference type="EMBL" id="CP076128">
    <property type="protein sequence ID" value="QWG05787.1"/>
    <property type="molecule type" value="Genomic_DNA"/>
</dbReference>
<dbReference type="Pfam" id="PF05193">
    <property type="entry name" value="Peptidase_M16_C"/>
    <property type="match status" value="1"/>
</dbReference>
<dbReference type="PANTHER" id="PTHR11851">
    <property type="entry name" value="METALLOPROTEASE"/>
    <property type="match status" value="1"/>
</dbReference>
<dbReference type="SUPFAM" id="SSF63411">
    <property type="entry name" value="LuxS/MPP-like metallohydrolase"/>
    <property type="match status" value="2"/>
</dbReference>
<name>A0ABX8GR94_9BACT</name>
<feature type="domain" description="Peptidase M16 C-terminal" evidence="2">
    <location>
        <begin position="188"/>
        <end position="362"/>
    </location>
</feature>